<comment type="caution">
    <text evidence="2">The sequence shown here is derived from an EMBL/GenBank/DDBJ whole genome shotgun (WGS) entry which is preliminary data.</text>
</comment>
<sequence length="308" mass="33802">MMKSLASRAFPLLVLAASSASPLLAGEAESTPAAIAPAATPSKVNVLFQLDVSDHYITPRGLNVENDGVIFQPLLLAFVNLYSSDTGFVDNVSLTAGMWSSIHSEKSGADPGRWNEFDPILGFTVKFADIFKFDTTYTAFDSMVDSYPTSHHLELKLSMDDSKWLGPWALNPYIAYWQELENKATVVFNPLTSEESFYFTVGINPTAKIGPVKLEFPTFMNIVDDDFYQQFNGTGGGSGIAVVSTGIKASVPLTFIPEGYGHWTWYAGVKYYHLSNDGLEDGNLVLTPNGDHDENDLFQFHTGITAFF</sequence>
<evidence type="ECO:0000313" key="2">
    <source>
        <dbReference type="EMBL" id="MEK7950265.1"/>
    </source>
</evidence>
<keyword evidence="1" id="KW-0732">Signal</keyword>
<feature type="chain" id="PRO_5046395195" description="Transporter" evidence="1">
    <location>
        <begin position="26"/>
        <end position="308"/>
    </location>
</feature>
<keyword evidence="3" id="KW-1185">Reference proteome</keyword>
<dbReference type="Proteomes" id="UP001371305">
    <property type="component" value="Unassembled WGS sequence"/>
</dbReference>
<protein>
    <recommendedName>
        <fullName evidence="4">Transporter</fullName>
    </recommendedName>
</protein>
<organism evidence="2 3">
    <name type="scientific">Luteolibacter soli</name>
    <dbReference type="NCBI Taxonomy" id="3135280"/>
    <lineage>
        <taxon>Bacteria</taxon>
        <taxon>Pseudomonadati</taxon>
        <taxon>Verrucomicrobiota</taxon>
        <taxon>Verrucomicrobiia</taxon>
        <taxon>Verrucomicrobiales</taxon>
        <taxon>Verrucomicrobiaceae</taxon>
        <taxon>Luteolibacter</taxon>
    </lineage>
</organism>
<name>A0ABU9AUD1_9BACT</name>
<proteinExistence type="predicted"/>
<evidence type="ECO:0000313" key="3">
    <source>
        <dbReference type="Proteomes" id="UP001371305"/>
    </source>
</evidence>
<dbReference type="RefSeq" id="WP_341403724.1">
    <property type="nucleotide sequence ID" value="NZ_JBBUKT010000002.1"/>
</dbReference>
<dbReference type="EMBL" id="JBBUKT010000002">
    <property type="protein sequence ID" value="MEK7950265.1"/>
    <property type="molecule type" value="Genomic_DNA"/>
</dbReference>
<reference evidence="2 3" key="1">
    <citation type="submission" date="2024-04" db="EMBL/GenBank/DDBJ databases">
        <title>Luteolibacter sp. isolated from soil.</title>
        <authorList>
            <person name="An J."/>
        </authorList>
    </citation>
    <scope>NUCLEOTIDE SEQUENCE [LARGE SCALE GENOMIC DNA]</scope>
    <source>
        <strain evidence="2 3">Y139</strain>
    </source>
</reference>
<accession>A0ABU9AUD1</accession>
<evidence type="ECO:0000256" key="1">
    <source>
        <dbReference type="SAM" id="SignalP"/>
    </source>
</evidence>
<evidence type="ECO:0008006" key="4">
    <source>
        <dbReference type="Google" id="ProtNLM"/>
    </source>
</evidence>
<gene>
    <name evidence="2" type="ORF">WKV53_07150</name>
</gene>
<feature type="signal peptide" evidence="1">
    <location>
        <begin position="1"/>
        <end position="25"/>
    </location>
</feature>